<dbReference type="VEuPathDB" id="PiroplasmaDB:TA10360"/>
<dbReference type="KEGG" id="tan:TA10360"/>
<dbReference type="InterPro" id="IPR035445">
    <property type="entry name" value="GYF-like_dom_sf"/>
</dbReference>
<dbReference type="RefSeq" id="XP_953352.1">
    <property type="nucleotide sequence ID" value="XM_948259.1"/>
</dbReference>
<organism evidence="2 5">
    <name type="scientific">Theileria annulata</name>
    <dbReference type="NCBI Taxonomy" id="5874"/>
    <lineage>
        <taxon>Eukaryota</taxon>
        <taxon>Sar</taxon>
        <taxon>Alveolata</taxon>
        <taxon>Apicomplexa</taxon>
        <taxon>Aconoidasida</taxon>
        <taxon>Piroplasmida</taxon>
        <taxon>Theileriidae</taxon>
        <taxon>Theileria</taxon>
    </lineage>
</organism>
<evidence type="ECO:0000313" key="2">
    <source>
        <dbReference type="EMBL" id="CAI76727.1"/>
    </source>
</evidence>
<evidence type="ECO:0000259" key="1">
    <source>
        <dbReference type="PROSITE" id="PS50829"/>
    </source>
</evidence>
<feature type="domain" description="GYF" evidence="1">
    <location>
        <begin position="21"/>
        <end position="78"/>
    </location>
</feature>
<evidence type="ECO:0000313" key="4">
    <source>
        <dbReference type="EMBL" id="SVP95474.1"/>
    </source>
</evidence>
<dbReference type="EMBL" id="UIVT01000004">
    <property type="protein sequence ID" value="SVP94778.1"/>
    <property type="molecule type" value="Genomic_DNA"/>
</dbReference>
<proteinExistence type="predicted"/>
<gene>
    <name evidence="2" type="ORF">TA10360</name>
    <name evidence="3" type="ORF">TAT_000363500</name>
    <name evidence="4" type="ORF">TAV_000363500</name>
</gene>
<name>Q4U8X6_THEAN</name>
<dbReference type="OrthoDB" id="360271at2759"/>
<dbReference type="EMBL" id="CR940353">
    <property type="protein sequence ID" value="CAI76727.1"/>
    <property type="molecule type" value="Genomic_DNA"/>
</dbReference>
<dbReference type="PROSITE" id="PS50829">
    <property type="entry name" value="GYF"/>
    <property type="match status" value="1"/>
</dbReference>
<evidence type="ECO:0000313" key="5">
    <source>
        <dbReference type="Proteomes" id="UP000001950"/>
    </source>
</evidence>
<dbReference type="Gene3D" id="3.30.1490.40">
    <property type="match status" value="1"/>
</dbReference>
<sequence>MDYEFSDEQCCVRCQEALNSLHRWYYMDNYGVQQGPFDSFFILYYISSNYFEENSAFFVQDKLNGTPSNFNTLLNYLDTIVEDVKSHSNSLFTCTHFIENFSSSYELGDSETAQLLDGVSAFKQADEVRLTTDDIFGTVSPQSMGEFHPASSTFEYQNDELHRSQTKTILKKRVEDNLKEAEAHLQRVNSRKVSHRFGSQFMDESPTSQEFN</sequence>
<evidence type="ECO:0000313" key="3">
    <source>
        <dbReference type="EMBL" id="SVP94778.1"/>
    </source>
</evidence>
<dbReference type="SUPFAM" id="SSF55277">
    <property type="entry name" value="GYF domain"/>
    <property type="match status" value="1"/>
</dbReference>
<keyword evidence="5" id="KW-1185">Reference proteome</keyword>
<reference evidence="3" key="2">
    <citation type="submission" date="2018-07" db="EMBL/GenBank/DDBJ databases">
        <authorList>
            <person name="Quirk P.G."/>
            <person name="Krulwich T.A."/>
        </authorList>
    </citation>
    <scope>NUCLEOTIDE SEQUENCE</scope>
    <source>
        <strain evidence="3">Anand</strain>
    </source>
</reference>
<dbReference type="InParanoid" id="Q4U8X6"/>
<dbReference type="AlphaFoldDB" id="Q4U8X6"/>
<dbReference type="InterPro" id="IPR003169">
    <property type="entry name" value="GYF"/>
</dbReference>
<dbReference type="eggNOG" id="ENOG502TNC5">
    <property type="taxonomic scope" value="Eukaryota"/>
</dbReference>
<dbReference type="EMBL" id="UIVS01000004">
    <property type="protein sequence ID" value="SVP95474.1"/>
    <property type="molecule type" value="Genomic_DNA"/>
</dbReference>
<protein>
    <submittedName>
        <fullName evidence="3">GYF domain containing protein, putative</fullName>
    </submittedName>
</protein>
<accession>Q4U8X6</accession>
<dbReference type="GeneID" id="3862549"/>
<dbReference type="OMA" id="FSDEQCC"/>
<dbReference type="Proteomes" id="UP000001950">
    <property type="component" value="Chromosome 4"/>
</dbReference>
<reference evidence="2 5" key="1">
    <citation type="journal article" date="2005" name="Science">
        <title>Genome of the host-cell transforming parasite Theileria annulata compared with T. parva.</title>
        <authorList>
            <person name="Pain A."/>
            <person name="Renauld H."/>
            <person name="Berriman M."/>
            <person name="Murphy L."/>
            <person name="Yeats C.A."/>
            <person name="Weir W."/>
            <person name="Kerhornou A."/>
            <person name="Aslett M."/>
            <person name="Bishop R."/>
            <person name="Bouchier C."/>
            <person name="Cochet M."/>
            <person name="Coulson R.M.R."/>
            <person name="Cronin A."/>
            <person name="de Villiers E.P."/>
            <person name="Fraser A."/>
            <person name="Fosker N."/>
            <person name="Gardner M."/>
            <person name="Goble A."/>
            <person name="Griffiths-Jones S."/>
            <person name="Harris D.E."/>
            <person name="Katzer F."/>
            <person name="Larke N."/>
            <person name="Lord A."/>
            <person name="Maser P."/>
            <person name="McKellar S."/>
            <person name="Mooney P."/>
            <person name="Morton F."/>
            <person name="Nene V."/>
            <person name="O'Neil S."/>
            <person name="Price C."/>
            <person name="Quail M.A."/>
            <person name="Rabbinowitsch E."/>
            <person name="Rawlings N.D."/>
            <person name="Rutter S."/>
            <person name="Saunders D."/>
            <person name="Seeger K."/>
            <person name="Shah T."/>
            <person name="Squares R."/>
            <person name="Squares S."/>
            <person name="Tivey A."/>
            <person name="Walker A.R."/>
            <person name="Woodward J."/>
            <person name="Dobbelaere D.A.E."/>
            <person name="Langsley G."/>
            <person name="Rajandream M.A."/>
            <person name="McKeever D."/>
            <person name="Shiels B."/>
            <person name="Tait A."/>
            <person name="Barrell B.G."/>
            <person name="Hall N."/>
        </authorList>
    </citation>
    <scope>NUCLEOTIDE SEQUENCE [LARGE SCALE GENOMIC DNA]</scope>
    <source>
        <strain evidence="5">Ankara</strain>
        <strain evidence="2">Ankara isolate clone C9</strain>
    </source>
</reference>